<dbReference type="Gene3D" id="3.40.50.12500">
    <property type="match status" value="1"/>
</dbReference>
<dbReference type="EMBL" id="CP002020">
    <property type="protein sequence ID" value="AEM42734.1"/>
    <property type="molecule type" value="Genomic_DNA"/>
</dbReference>
<dbReference type="InterPro" id="IPR015942">
    <property type="entry name" value="Asp/Glu/hydantoin_racemase"/>
</dbReference>
<dbReference type="InterPro" id="IPR053714">
    <property type="entry name" value="Iso_Racemase_Enz_sf"/>
</dbReference>
<dbReference type="PATRIC" id="fig|759362.5.peg.3010"/>
<protein>
    <submittedName>
        <fullName evidence="2">Asp/Glu/Hydantoin racemase superfamily protein</fullName>
    </submittedName>
</protein>
<organism evidence="2 3">
    <name type="scientific">Ketogulonicigenium vulgare (strain WSH-001)</name>
    <dbReference type="NCBI Taxonomy" id="759362"/>
    <lineage>
        <taxon>Bacteria</taxon>
        <taxon>Pseudomonadati</taxon>
        <taxon>Pseudomonadota</taxon>
        <taxon>Alphaproteobacteria</taxon>
        <taxon>Rhodobacterales</taxon>
        <taxon>Roseobacteraceae</taxon>
        <taxon>Ketogulonicigenium</taxon>
    </lineage>
</organism>
<comment type="similarity">
    <text evidence="1">Belongs to the HyuE racemase family.</text>
</comment>
<reference evidence="2 3" key="1">
    <citation type="journal article" date="2011" name="J. Bacteriol.">
        <title>Complete genome sequence of the industrial strain Ketogulonicigenium vulgare WSH-001.</title>
        <authorList>
            <person name="Liu L."/>
            <person name="Li Y."/>
            <person name="Zhang J."/>
            <person name="Zhou Z."/>
            <person name="Liu J."/>
            <person name="Li X."/>
            <person name="Zhou J."/>
            <person name="Du G."/>
            <person name="Wang L."/>
            <person name="Chen J."/>
        </authorList>
    </citation>
    <scope>NUCLEOTIDE SEQUENCE [LARGE SCALE GENOMIC DNA]</scope>
    <source>
        <strain evidence="2 3">WSH-001</strain>
        <plasmid evidence="3">pKVU_200</plasmid>
    </source>
</reference>
<dbReference type="InterPro" id="IPR052186">
    <property type="entry name" value="Hydantoin_racemase-like"/>
</dbReference>
<name>F9YBI2_KETVW</name>
<evidence type="ECO:0000313" key="2">
    <source>
        <dbReference type="EMBL" id="AEM42734.1"/>
    </source>
</evidence>
<dbReference type="PANTHER" id="PTHR28047:SF5">
    <property type="entry name" value="PROTEIN DCG1"/>
    <property type="match status" value="1"/>
</dbReference>
<sequence length="215" mass="22146">MGRILVVNPNSSVDVTSGIIAALAPFGDHFEVVGMDEGPATVATEEHVARAGLAFAELAARRPDAAAFVTACFSDPGLDLARARVPQPVFGIQEAGILSALAVADRFGIVALSPASVQRHLRKLRLMGVDRRLAGELALPGVSAVASGHDPRVFDMLVDLVGQLKDRGAGAVVLGCAGMAPIRTRLEDRTGVAIIDPVIATGAMALGSLVARQAV</sequence>
<dbReference type="HOGENOM" id="CLU_053002_0_0_5"/>
<dbReference type="KEGG" id="kvl:KVU_PB0056"/>
<dbReference type="OrthoDB" id="9791723at2"/>
<dbReference type="Proteomes" id="UP000000692">
    <property type="component" value="Plasmid 2"/>
</dbReference>
<dbReference type="Pfam" id="PF01177">
    <property type="entry name" value="Asp_Glu_race"/>
    <property type="match status" value="1"/>
</dbReference>
<gene>
    <name evidence="2" type="ordered locus">KVU_PB0056</name>
</gene>
<proteinExistence type="inferred from homology"/>
<evidence type="ECO:0000313" key="3">
    <source>
        <dbReference type="Proteomes" id="UP000000692"/>
    </source>
</evidence>
<geneLocation type="plasmid" evidence="3">
    <name>pKVU_200</name>
</geneLocation>
<dbReference type="RefSeq" id="WP_013385695.1">
    <property type="nucleotide sequence ID" value="NC_017385.1"/>
</dbReference>
<dbReference type="PANTHER" id="PTHR28047">
    <property type="entry name" value="PROTEIN DCG1"/>
    <property type="match status" value="1"/>
</dbReference>
<dbReference type="AlphaFoldDB" id="F9YBI2"/>
<keyword evidence="2" id="KW-0614">Plasmid</keyword>
<dbReference type="GO" id="GO:0047661">
    <property type="term" value="F:amino-acid racemase activity"/>
    <property type="evidence" value="ECO:0007669"/>
    <property type="project" value="InterPro"/>
</dbReference>
<evidence type="ECO:0000256" key="1">
    <source>
        <dbReference type="ARBA" id="ARBA00038414"/>
    </source>
</evidence>
<accession>F9YBI2</accession>
<keyword evidence="3" id="KW-1185">Reference proteome</keyword>